<dbReference type="EMBL" id="CP017111">
    <property type="protein sequence ID" value="AOO65920.1"/>
    <property type="molecule type" value="Genomic_DNA"/>
</dbReference>
<dbReference type="SUPFAM" id="SSF54211">
    <property type="entry name" value="Ribosomal protein S5 domain 2-like"/>
    <property type="match status" value="1"/>
</dbReference>
<dbReference type="Gene3D" id="3.30.230.30">
    <property type="entry name" value="Impact, N-terminal domain"/>
    <property type="match status" value="1"/>
</dbReference>
<dbReference type="Pfam" id="PF01205">
    <property type="entry name" value="Impact_N"/>
    <property type="match status" value="1"/>
</dbReference>
<dbReference type="GO" id="GO:0005737">
    <property type="term" value="C:cytoplasm"/>
    <property type="evidence" value="ECO:0007669"/>
    <property type="project" value="TreeGrafter"/>
</dbReference>
<gene>
    <name evidence="3" type="ORF">SHALO_2158</name>
</gene>
<accession>A0A1D7TLS7</accession>
<reference evidence="4" key="1">
    <citation type="submission" date="2016-08" db="EMBL/GenBank/DDBJ databases">
        <title>Complete genome sequence of the organohalide-respiring Epsilonproteobacterium Sulfurospirillum halorespirans.</title>
        <authorList>
            <person name="Goris T."/>
            <person name="Zimmermann J."/>
            <person name="Schenz B."/>
            <person name="Lemos M."/>
            <person name="Hackermueller J."/>
            <person name="Diekert G."/>
        </authorList>
    </citation>
    <scope>NUCLEOTIDE SEQUENCE [LARGE SCALE GENOMIC DNA]</scope>
    <source>
        <strain>DSM 13726</strain>
        <strain evidence="4">PCE-M2</strain>
    </source>
</reference>
<sequence length="204" mass="23335">MQTIEQIYTAEVEEKKSTFLAYLCPMNDFDVLHVKLKSDHPKAAHIVWAKRFFNEFRQIVENNSDDGEPKGTSGPPVLNVMRGVELVNAGLLIVRYFGGIKLGTGGLVRAYGSSAKEVIAAALLIPFVFKEIFTCKTDYPLVPRFEHYSLHHALHVKHREFQSDGVVWEIEMSEEEKAQFLDFALPFERDGFKRLKLDSLNFNR</sequence>
<dbReference type="PATRIC" id="fig|1193502.14.peg.2187"/>
<dbReference type="InterPro" id="IPR020568">
    <property type="entry name" value="Ribosomal_Su5_D2-typ_SF"/>
</dbReference>
<keyword evidence="4" id="KW-1185">Reference proteome</keyword>
<organism evidence="3 4">
    <name type="scientific">Sulfurospirillum halorespirans DSM 13726</name>
    <dbReference type="NCBI Taxonomy" id="1193502"/>
    <lineage>
        <taxon>Bacteria</taxon>
        <taxon>Pseudomonadati</taxon>
        <taxon>Campylobacterota</taxon>
        <taxon>Epsilonproteobacteria</taxon>
        <taxon>Campylobacterales</taxon>
        <taxon>Sulfurospirillaceae</taxon>
        <taxon>Sulfurospirillum</taxon>
    </lineage>
</organism>
<protein>
    <recommendedName>
        <fullName evidence="2">Impact N-terminal domain-containing protein</fullName>
    </recommendedName>
</protein>
<dbReference type="InterPro" id="IPR023582">
    <property type="entry name" value="Impact"/>
</dbReference>
<comment type="similarity">
    <text evidence="1">Belongs to the IMPACT family.</text>
</comment>
<feature type="domain" description="Impact N-terminal" evidence="2">
    <location>
        <begin position="15"/>
        <end position="119"/>
    </location>
</feature>
<dbReference type="PANTHER" id="PTHR16301:SF20">
    <property type="entry name" value="IMPACT FAMILY MEMBER YIGZ"/>
    <property type="match status" value="1"/>
</dbReference>
<name>A0A1D7TLS7_9BACT</name>
<dbReference type="GO" id="GO:0006446">
    <property type="term" value="P:regulation of translational initiation"/>
    <property type="evidence" value="ECO:0007669"/>
    <property type="project" value="TreeGrafter"/>
</dbReference>
<dbReference type="PROSITE" id="PS00910">
    <property type="entry name" value="UPF0029"/>
    <property type="match status" value="1"/>
</dbReference>
<dbReference type="InterPro" id="IPR036956">
    <property type="entry name" value="Impact_N_sf"/>
</dbReference>
<dbReference type="InterPro" id="IPR001498">
    <property type="entry name" value="Impact_N"/>
</dbReference>
<proteinExistence type="inferred from homology"/>
<dbReference type="RefSeq" id="WP_069478539.1">
    <property type="nucleotide sequence ID" value="NZ_CP017111.1"/>
</dbReference>
<evidence type="ECO:0000313" key="3">
    <source>
        <dbReference type="EMBL" id="AOO65920.1"/>
    </source>
</evidence>
<evidence type="ECO:0000313" key="4">
    <source>
        <dbReference type="Proteomes" id="UP000094609"/>
    </source>
</evidence>
<dbReference type="KEGG" id="shal:SHALO_2158"/>
<dbReference type="InterPro" id="IPR020569">
    <property type="entry name" value="UPF0029_Impact_CS"/>
</dbReference>
<evidence type="ECO:0000256" key="1">
    <source>
        <dbReference type="ARBA" id="ARBA00007665"/>
    </source>
</evidence>
<dbReference type="STRING" id="1193502.SHALO_2158"/>
<evidence type="ECO:0000259" key="2">
    <source>
        <dbReference type="Pfam" id="PF01205"/>
    </source>
</evidence>
<dbReference type="Proteomes" id="UP000094609">
    <property type="component" value="Chromosome"/>
</dbReference>
<dbReference type="AlphaFoldDB" id="A0A1D7TLS7"/>
<dbReference type="PANTHER" id="PTHR16301">
    <property type="entry name" value="IMPACT-RELATED"/>
    <property type="match status" value="1"/>
</dbReference>